<evidence type="ECO:0000256" key="1">
    <source>
        <dbReference type="ARBA" id="ARBA00009865"/>
    </source>
</evidence>
<keyword evidence="4" id="KW-0732">Signal</keyword>
<keyword evidence="3" id="KW-0326">Glycosidase</keyword>
<evidence type="ECO:0000313" key="6">
    <source>
        <dbReference type="EMBL" id="MBE1878396.1"/>
    </source>
</evidence>
<comment type="caution">
    <text evidence="6">The sequence shown here is derived from an EMBL/GenBank/DDBJ whole genome shotgun (WGS) entry which is preliminary data.</text>
</comment>
<dbReference type="Gene3D" id="2.60.120.260">
    <property type="entry name" value="Galactose-binding domain-like"/>
    <property type="match status" value="2"/>
</dbReference>
<dbReference type="SUPFAM" id="SSF75005">
    <property type="entry name" value="Arabinanase/levansucrase/invertase"/>
    <property type="match status" value="1"/>
</dbReference>
<dbReference type="InterPro" id="IPR023296">
    <property type="entry name" value="Glyco_hydro_beta-prop_sf"/>
</dbReference>
<dbReference type="Proteomes" id="UP000625527">
    <property type="component" value="Unassembled WGS sequence"/>
</dbReference>
<dbReference type="CDD" id="cd08999">
    <property type="entry name" value="GH43_ABN-like"/>
    <property type="match status" value="1"/>
</dbReference>
<evidence type="ECO:0000259" key="5">
    <source>
        <dbReference type="PROSITE" id="PS51175"/>
    </source>
</evidence>
<protein>
    <submittedName>
        <fullName evidence="6">Family 43 glycosylhydrolase</fullName>
    </submittedName>
</protein>
<feature type="domain" description="CBM6" evidence="5">
    <location>
        <begin position="349"/>
        <end position="474"/>
    </location>
</feature>
<feature type="signal peptide" evidence="4">
    <location>
        <begin position="1"/>
        <end position="32"/>
    </location>
</feature>
<dbReference type="EMBL" id="JADAQT010000108">
    <property type="protein sequence ID" value="MBE1878396.1"/>
    <property type="molecule type" value="Genomic_DNA"/>
</dbReference>
<dbReference type="Gene3D" id="2.115.10.20">
    <property type="entry name" value="Glycosyl hydrolase domain, family 43"/>
    <property type="match status" value="1"/>
</dbReference>
<dbReference type="InterPro" id="IPR006710">
    <property type="entry name" value="Glyco_hydro_43"/>
</dbReference>
<accession>A0ABR9N552</accession>
<sequence>MYRRSARRARAAGLGCALAVTAGLVAIAPAAADRSPVPDLPVAPDAPRLVVEDDFPDPDILLVDGVYHAYATNNDGEHQVQHRTSRDLRHWTPRPDAAPGIGQAAGDWVGPCRTLPDGTKDYCVWAPEVTTVDGGYALYYTARHAASGRQCLGLATAPTPDGPFVDALGEPLVCPVGQGGAIDAGTVRDGDQLYLLWKSDGNCCAQPAIIYAQPLSADGTTLTGPPVELLRNDVPWQGAVVEAPAMVEHDGRFYLYFAANDYFGGNYRTGWAVSDSVTGPFTVSDAELLTSDDFAGEIVGPGGLDVTTHQGRPAVVFHGWDDGFTRRGMYAAGLAYGTDGVPVVGGAAVRYEAEDAVVTNASTTADPTASGLRKVGGLDLPDSSVRFTVEARRSGPHTLRVRFANGSLDAEGRAATATHALTVNGVDRGTVRYWHTQWGNWQFAEIPVRLAKGTNTILLTRDARYAELDAIHLSPGRADRGAPVHAEDLTGAVRHEAEEGEVVHAVVRADAGASGGEVVGGLDFPDSSVSVRVWSDHRREAVLGVRFANGSERGGYPLEARHAVTVGGRAAGTIVYPHTRWGNWNVIEHRVRLERGWNTVTLTRLSWYAEIDAIDVR</sequence>
<comment type="similarity">
    <text evidence="1">Belongs to the glycosyl hydrolase 43 family.</text>
</comment>
<dbReference type="InterPro" id="IPR051795">
    <property type="entry name" value="Glycosyl_Hydrlase_43"/>
</dbReference>
<evidence type="ECO:0000256" key="2">
    <source>
        <dbReference type="ARBA" id="ARBA00022801"/>
    </source>
</evidence>
<dbReference type="SUPFAM" id="SSF49785">
    <property type="entry name" value="Galactose-binding domain-like"/>
    <property type="match status" value="2"/>
</dbReference>
<proteinExistence type="inferred from homology"/>
<name>A0ABR9N552_9MICO</name>
<gene>
    <name evidence="6" type="ORF">IHE71_22115</name>
</gene>
<reference evidence="6 7" key="1">
    <citation type="submission" date="2020-10" db="EMBL/GenBank/DDBJ databases">
        <title>Myceligenerans pegani sp. nov., an endophytic actinomycete isolated from Peganum harmala L. in Xinjiang, China.</title>
        <authorList>
            <person name="Xin L."/>
        </authorList>
    </citation>
    <scope>NUCLEOTIDE SEQUENCE [LARGE SCALE GENOMIC DNA]</scope>
    <source>
        <strain evidence="6 7">TRM65318</strain>
    </source>
</reference>
<feature type="chain" id="PRO_5045243625" evidence="4">
    <location>
        <begin position="33"/>
        <end position="617"/>
    </location>
</feature>
<evidence type="ECO:0000313" key="7">
    <source>
        <dbReference type="Proteomes" id="UP000625527"/>
    </source>
</evidence>
<dbReference type="Pfam" id="PF04616">
    <property type="entry name" value="Glyco_hydro_43"/>
    <property type="match status" value="1"/>
</dbReference>
<dbReference type="PROSITE" id="PS51175">
    <property type="entry name" value="CBM6"/>
    <property type="match status" value="1"/>
</dbReference>
<dbReference type="InterPro" id="IPR005084">
    <property type="entry name" value="CBM6"/>
</dbReference>
<evidence type="ECO:0000256" key="3">
    <source>
        <dbReference type="ARBA" id="ARBA00023295"/>
    </source>
</evidence>
<evidence type="ECO:0000256" key="4">
    <source>
        <dbReference type="SAM" id="SignalP"/>
    </source>
</evidence>
<dbReference type="RefSeq" id="WP_192864922.1">
    <property type="nucleotide sequence ID" value="NZ_JADAQT010000108.1"/>
</dbReference>
<dbReference type="PANTHER" id="PTHR42812">
    <property type="entry name" value="BETA-XYLOSIDASE"/>
    <property type="match status" value="1"/>
</dbReference>
<keyword evidence="7" id="KW-1185">Reference proteome</keyword>
<keyword evidence="2" id="KW-0378">Hydrolase</keyword>
<organism evidence="6 7">
    <name type="scientific">Myceligenerans pegani</name>
    <dbReference type="NCBI Taxonomy" id="2776917"/>
    <lineage>
        <taxon>Bacteria</taxon>
        <taxon>Bacillati</taxon>
        <taxon>Actinomycetota</taxon>
        <taxon>Actinomycetes</taxon>
        <taxon>Micrococcales</taxon>
        <taxon>Promicromonosporaceae</taxon>
        <taxon>Myceligenerans</taxon>
    </lineage>
</organism>
<dbReference type="PANTHER" id="PTHR42812:SF5">
    <property type="entry name" value="ENDO-ARABINASE"/>
    <property type="match status" value="1"/>
</dbReference>
<dbReference type="InterPro" id="IPR008979">
    <property type="entry name" value="Galactose-bd-like_sf"/>
</dbReference>